<evidence type="ECO:0000256" key="3">
    <source>
        <dbReference type="ARBA" id="ARBA00022884"/>
    </source>
</evidence>
<evidence type="ECO:0000256" key="2">
    <source>
        <dbReference type="ARBA" id="ARBA00022814"/>
    </source>
</evidence>
<evidence type="ECO:0000313" key="8">
    <source>
        <dbReference type="EMBL" id="PIV25466.1"/>
    </source>
</evidence>
<dbReference type="PANTHER" id="PTHR11078:SF3">
    <property type="entry name" value="ANTITERMINATION NUSB DOMAIN-CONTAINING PROTEIN"/>
    <property type="match status" value="1"/>
</dbReference>
<evidence type="ECO:0000256" key="5">
    <source>
        <dbReference type="ARBA" id="ARBA00023163"/>
    </source>
</evidence>
<gene>
    <name evidence="6 8" type="primary">nusB</name>
    <name evidence="8" type="ORF">COS38_01520</name>
</gene>
<dbReference type="EMBL" id="PEUM01000039">
    <property type="protein sequence ID" value="PIV25466.1"/>
    <property type="molecule type" value="Genomic_DNA"/>
</dbReference>
<dbReference type="NCBIfam" id="TIGR01951">
    <property type="entry name" value="nusB"/>
    <property type="match status" value="1"/>
</dbReference>
<evidence type="ECO:0000256" key="1">
    <source>
        <dbReference type="ARBA" id="ARBA00005952"/>
    </source>
</evidence>
<dbReference type="HAMAP" id="MF_00073">
    <property type="entry name" value="NusB"/>
    <property type="match status" value="1"/>
</dbReference>
<reference evidence="9" key="1">
    <citation type="submission" date="2017-09" db="EMBL/GenBank/DDBJ databases">
        <title>Depth-based differentiation of microbial function through sediment-hosted aquifers and enrichment of novel symbionts in the deep terrestrial subsurface.</title>
        <authorList>
            <person name="Probst A.J."/>
            <person name="Ladd B."/>
            <person name="Jarett J.K."/>
            <person name="Geller-Mcgrath D.E."/>
            <person name="Sieber C.M.K."/>
            <person name="Emerson J.B."/>
            <person name="Anantharaman K."/>
            <person name="Thomas B.C."/>
            <person name="Malmstrom R."/>
            <person name="Stieglmeier M."/>
            <person name="Klingl A."/>
            <person name="Woyke T."/>
            <person name="Ryan C.M."/>
            <person name="Banfield J.F."/>
        </authorList>
    </citation>
    <scope>NUCLEOTIDE SEQUENCE [LARGE SCALE GENOMIC DNA]</scope>
</reference>
<evidence type="ECO:0000256" key="4">
    <source>
        <dbReference type="ARBA" id="ARBA00023015"/>
    </source>
</evidence>
<dbReference type="InterPro" id="IPR011605">
    <property type="entry name" value="NusB_fam"/>
</dbReference>
<comment type="function">
    <text evidence="6">Involved in transcription antitermination. Required for transcription of ribosomal RNA (rRNA) genes. Binds specifically to the boxA antiterminator sequence of the ribosomal RNA (rrn) operons.</text>
</comment>
<dbReference type="GO" id="GO:0031564">
    <property type="term" value="P:transcription antitermination"/>
    <property type="evidence" value="ECO:0007669"/>
    <property type="project" value="UniProtKB-KW"/>
</dbReference>
<dbReference type="InterPro" id="IPR035926">
    <property type="entry name" value="NusB-like_sf"/>
</dbReference>
<evidence type="ECO:0000259" key="7">
    <source>
        <dbReference type="Pfam" id="PF01029"/>
    </source>
</evidence>
<comment type="similarity">
    <text evidence="1 6">Belongs to the NusB family.</text>
</comment>
<dbReference type="GO" id="GO:0003723">
    <property type="term" value="F:RNA binding"/>
    <property type="evidence" value="ECO:0007669"/>
    <property type="project" value="UniProtKB-UniRule"/>
</dbReference>
<dbReference type="Proteomes" id="UP000229966">
    <property type="component" value="Unassembled WGS sequence"/>
</dbReference>
<dbReference type="AlphaFoldDB" id="A0A2M7CIK0"/>
<dbReference type="PANTHER" id="PTHR11078">
    <property type="entry name" value="N UTILIZATION SUBSTANCE PROTEIN B-RELATED"/>
    <property type="match status" value="1"/>
</dbReference>
<dbReference type="InterPro" id="IPR006027">
    <property type="entry name" value="NusB_RsmB_TIM44"/>
</dbReference>
<comment type="caution">
    <text evidence="8">The sequence shown here is derived from an EMBL/GenBank/DDBJ whole genome shotgun (WGS) entry which is preliminary data.</text>
</comment>
<feature type="domain" description="NusB/RsmB/TIM44" evidence="7">
    <location>
        <begin position="6"/>
        <end position="130"/>
    </location>
</feature>
<dbReference type="Pfam" id="PF01029">
    <property type="entry name" value="NusB"/>
    <property type="match status" value="1"/>
</dbReference>
<dbReference type="GO" id="GO:0006353">
    <property type="term" value="P:DNA-templated transcription termination"/>
    <property type="evidence" value="ECO:0007669"/>
    <property type="project" value="UniProtKB-UniRule"/>
</dbReference>
<keyword evidence="4 6" id="KW-0805">Transcription regulation</keyword>
<evidence type="ECO:0000256" key="6">
    <source>
        <dbReference type="HAMAP-Rule" id="MF_00073"/>
    </source>
</evidence>
<dbReference type="Gene3D" id="1.10.940.10">
    <property type="entry name" value="NusB-like"/>
    <property type="match status" value="1"/>
</dbReference>
<dbReference type="SUPFAM" id="SSF48013">
    <property type="entry name" value="NusB-like"/>
    <property type="match status" value="1"/>
</dbReference>
<evidence type="ECO:0000313" key="9">
    <source>
        <dbReference type="Proteomes" id="UP000229966"/>
    </source>
</evidence>
<dbReference type="GO" id="GO:0005829">
    <property type="term" value="C:cytosol"/>
    <property type="evidence" value="ECO:0007669"/>
    <property type="project" value="TreeGrafter"/>
</dbReference>
<proteinExistence type="inferred from homology"/>
<accession>A0A2M7CIK0</accession>
<organism evidence="8 9">
    <name type="scientific">Candidatus Berkelbacteria bacterium CG03_land_8_20_14_0_80_40_36</name>
    <dbReference type="NCBI Taxonomy" id="1974509"/>
    <lineage>
        <taxon>Bacteria</taxon>
        <taxon>Candidatus Berkelbacteria</taxon>
    </lineage>
</organism>
<keyword evidence="5 6" id="KW-0804">Transcription</keyword>
<keyword evidence="2 6" id="KW-0889">Transcription antitermination</keyword>
<keyword evidence="3 6" id="KW-0694">RNA-binding</keyword>
<protein>
    <recommendedName>
        <fullName evidence="6">Transcription antitermination protein NusB</fullName>
    </recommendedName>
    <alternativeName>
        <fullName evidence="6">Antitermination factor NusB</fullName>
    </alternativeName>
</protein>
<sequence>MNRHLSRTLAMQIVYEWDFIGKKNLDEIKNRSYEIFARDLDNEYADKIIDGVTKNVDTLDKKIIEVAPDWPIEQVANINKAILRVSIFELENFADIPPKVIINEAVELAKSFGGSNSFKFVNGVLGTIYRKSNRFEKDEEINQINEKPIAEIKE</sequence>
<name>A0A2M7CIK0_9BACT</name>